<dbReference type="Gene3D" id="3.90.550.10">
    <property type="entry name" value="Spore Coat Polysaccharide Biosynthesis Protein SpsA, Chain A"/>
    <property type="match status" value="1"/>
</dbReference>
<evidence type="ECO:0000256" key="1">
    <source>
        <dbReference type="ARBA" id="ARBA00022676"/>
    </source>
</evidence>
<evidence type="ECO:0000259" key="3">
    <source>
        <dbReference type="Pfam" id="PF00535"/>
    </source>
</evidence>
<dbReference type="Proteomes" id="UP001228690">
    <property type="component" value="Chromosome"/>
</dbReference>
<dbReference type="SUPFAM" id="SSF53448">
    <property type="entry name" value="Nucleotide-diphospho-sugar transferases"/>
    <property type="match status" value="1"/>
</dbReference>
<feature type="domain" description="Glycosyltransferase 2-like" evidence="3">
    <location>
        <begin position="7"/>
        <end position="135"/>
    </location>
</feature>
<dbReference type="PANTHER" id="PTHR22916:SF51">
    <property type="entry name" value="GLYCOSYLTRANSFERASE EPSH-RELATED"/>
    <property type="match status" value="1"/>
</dbReference>
<evidence type="ECO:0000313" key="4">
    <source>
        <dbReference type="EMBL" id="WGK69185.1"/>
    </source>
</evidence>
<accession>A0ABY8MGN6</accession>
<dbReference type="GO" id="GO:0016757">
    <property type="term" value="F:glycosyltransferase activity"/>
    <property type="evidence" value="ECO:0007669"/>
    <property type="project" value="UniProtKB-KW"/>
</dbReference>
<sequence length="382" mass="44279">MTQALISIIVPVYNVEKYLAQAMDSLLSQTHTDLEILLLNDGSTDTSAVICEDYAGQDSRIIYIEKANEGYGKTVNIGLREAKGEYIAIFEPDDWLEPEMYGEMLMADQKGESEFIRCSYQHVDENGHNIQALILLEESLNLYGENSGGDRKKTRLTSLEEEPCLSSGHPAIWTCLFRTEFLRQHGIYCTETPGAAFQDIGFYLQCAIYAKRVTLLNKRLYNYRIHPNQSVQKLSVKNILYEVSQLEARWSVNYRRPNLTGQVLATKLTEALTAELSKVDLFRIPWNEVTVAYRESREKMLSLPENLVPYLLNLPSKRSRILSEYLFIRRHPSCSVYFLRRPQRVLVMFVKWLLRKFGLFEPVRDIVHRYKNRNSQRKSKLP</sequence>
<dbReference type="RefSeq" id="WP_326927372.1">
    <property type="nucleotide sequence ID" value="NZ_CP123443.1"/>
</dbReference>
<organism evidence="4 5">
    <name type="scientific">Candidatus Haliotispira prima</name>
    <dbReference type="NCBI Taxonomy" id="3034016"/>
    <lineage>
        <taxon>Bacteria</taxon>
        <taxon>Pseudomonadati</taxon>
        <taxon>Spirochaetota</taxon>
        <taxon>Spirochaetia</taxon>
        <taxon>Spirochaetales</taxon>
        <taxon>Spirochaetaceae</taxon>
        <taxon>Candidatus Haliotispira</taxon>
    </lineage>
</organism>
<dbReference type="Pfam" id="PF00535">
    <property type="entry name" value="Glycos_transf_2"/>
    <property type="match status" value="1"/>
</dbReference>
<dbReference type="InterPro" id="IPR029044">
    <property type="entry name" value="Nucleotide-diphossugar_trans"/>
</dbReference>
<dbReference type="EMBL" id="CP123443">
    <property type="protein sequence ID" value="WGK69185.1"/>
    <property type="molecule type" value="Genomic_DNA"/>
</dbReference>
<proteinExistence type="predicted"/>
<keyword evidence="2 4" id="KW-0808">Transferase</keyword>
<reference evidence="4 5" key="1">
    <citation type="submission" date="2023-04" db="EMBL/GenBank/DDBJ databases">
        <title>Spirochaete genome identified in red abalone sample constitutes a novel genus.</title>
        <authorList>
            <person name="Sharma S.P."/>
            <person name="Purcell C.M."/>
            <person name="Hyde J.R."/>
            <person name="Severin A.J."/>
        </authorList>
    </citation>
    <scope>NUCLEOTIDE SEQUENCE [LARGE SCALE GENOMIC DNA]</scope>
    <source>
        <strain evidence="4 5">SP-2023</strain>
    </source>
</reference>
<dbReference type="PANTHER" id="PTHR22916">
    <property type="entry name" value="GLYCOSYLTRANSFERASE"/>
    <property type="match status" value="1"/>
</dbReference>
<gene>
    <name evidence="4" type="ORF">P0082_11985</name>
</gene>
<dbReference type="CDD" id="cd00761">
    <property type="entry name" value="Glyco_tranf_GTA_type"/>
    <property type="match status" value="1"/>
</dbReference>
<dbReference type="InterPro" id="IPR001173">
    <property type="entry name" value="Glyco_trans_2-like"/>
</dbReference>
<name>A0ABY8MGN6_9SPIO</name>
<evidence type="ECO:0000313" key="5">
    <source>
        <dbReference type="Proteomes" id="UP001228690"/>
    </source>
</evidence>
<keyword evidence="1 4" id="KW-0328">Glycosyltransferase</keyword>
<dbReference type="EC" id="2.4.-.-" evidence="4"/>
<evidence type="ECO:0000256" key="2">
    <source>
        <dbReference type="ARBA" id="ARBA00022679"/>
    </source>
</evidence>
<protein>
    <submittedName>
        <fullName evidence="4">Glycosyltransferase</fullName>
        <ecNumber evidence="4">2.4.-.-</ecNumber>
    </submittedName>
</protein>
<keyword evidence="5" id="KW-1185">Reference proteome</keyword>